<dbReference type="Gene3D" id="3.40.50.720">
    <property type="entry name" value="NAD(P)-binding Rossmann-like Domain"/>
    <property type="match status" value="1"/>
</dbReference>
<dbReference type="Proteomes" id="UP000030960">
    <property type="component" value="Unassembled WGS sequence"/>
</dbReference>
<reference evidence="1 2" key="1">
    <citation type="submission" date="2014-10" db="EMBL/GenBank/DDBJ databases">
        <title>Genome sequence of Ponticoccus sp. strain UMTAT08 isolated from clonal culture of toxic dinoflagellate Alexandrium tamiyavanichii.</title>
        <authorList>
            <person name="Gan H.Y."/>
            <person name="Muhd D.-D."/>
            <person name="Mohd Noor M.E."/>
            <person name="Yeong Y.S."/>
            <person name="Usup G."/>
        </authorList>
    </citation>
    <scope>NUCLEOTIDE SEQUENCE [LARGE SCALE GENOMIC DNA]</scope>
    <source>
        <strain evidence="1 2">UMTAT08</strain>
    </source>
</reference>
<gene>
    <name evidence="1" type="ORF">OA50_04017</name>
</gene>
<dbReference type="SUPFAM" id="SSF51735">
    <property type="entry name" value="NAD(P)-binding Rossmann-fold domains"/>
    <property type="match status" value="1"/>
</dbReference>
<keyword evidence="2" id="KW-1185">Reference proteome</keyword>
<protein>
    <submittedName>
        <fullName evidence="1">3-alpha-(Or 20-beta)-hydroxysteroid dehydrogenase3</fullName>
    </submittedName>
</protein>
<organism evidence="1 2">
    <name type="scientific">Mameliella alba</name>
    <dbReference type="NCBI Taxonomy" id="561184"/>
    <lineage>
        <taxon>Bacteria</taxon>
        <taxon>Pseudomonadati</taxon>
        <taxon>Pseudomonadota</taxon>
        <taxon>Alphaproteobacteria</taxon>
        <taxon>Rhodobacterales</taxon>
        <taxon>Roseobacteraceae</taxon>
        <taxon>Mameliella</taxon>
    </lineage>
</organism>
<evidence type="ECO:0000313" key="1">
    <source>
        <dbReference type="EMBL" id="KHQ51522.1"/>
    </source>
</evidence>
<dbReference type="STRING" id="561184.SAMN05216376_108264"/>
<accession>A0A0B3RTY4</accession>
<dbReference type="InterPro" id="IPR036291">
    <property type="entry name" value="NAD(P)-bd_dom_sf"/>
</dbReference>
<comment type="caution">
    <text evidence="1">The sequence shown here is derived from an EMBL/GenBank/DDBJ whole genome shotgun (WGS) entry which is preliminary data.</text>
</comment>
<proteinExistence type="predicted"/>
<dbReference type="EMBL" id="JSUQ01000017">
    <property type="protein sequence ID" value="KHQ51522.1"/>
    <property type="molecule type" value="Genomic_DNA"/>
</dbReference>
<name>A0A0B3RTY4_9RHOB</name>
<dbReference type="AlphaFoldDB" id="A0A0B3RTY4"/>
<evidence type="ECO:0000313" key="2">
    <source>
        <dbReference type="Proteomes" id="UP000030960"/>
    </source>
</evidence>
<sequence length="40" mass="3979">MSVSDEVVLISGAARGMGANEARSFAAAGAKLVLGDVLED</sequence>
<dbReference type="RefSeq" id="WP_263281708.1">
    <property type="nucleotide sequence ID" value="NZ_JSUQ01000017.1"/>
</dbReference>